<comment type="catalytic activity">
    <reaction evidence="1">
        <text>2-hydroxychromene-2-carboxylate = (3E)-4-(2-hydroxyphenyl)-2-oxobut-3-enoate</text>
        <dbReference type="Rhea" id="RHEA:27401"/>
        <dbReference type="ChEBI" id="CHEBI:59350"/>
        <dbReference type="ChEBI" id="CHEBI:59353"/>
        <dbReference type="EC" id="5.99.1.4"/>
    </reaction>
</comment>
<name>A0A1H6S8J9_9GAMM</name>
<dbReference type="EC" id="5.99.1.4" evidence="1"/>
<evidence type="ECO:0000256" key="1">
    <source>
        <dbReference type="PIRNR" id="PIRNR006386"/>
    </source>
</evidence>
<protein>
    <recommendedName>
        <fullName evidence="1">2-hydroxychromene-2-carboxylate isomerase</fullName>
        <ecNumber evidence="1">5.99.1.4</ecNumber>
    </recommendedName>
</protein>
<evidence type="ECO:0000256" key="2">
    <source>
        <dbReference type="PIRSR" id="PIRSR006386-1"/>
    </source>
</evidence>
<dbReference type="InterPro" id="IPR014440">
    <property type="entry name" value="HCCAis_GSTk"/>
</dbReference>
<dbReference type="GO" id="GO:0004364">
    <property type="term" value="F:glutathione transferase activity"/>
    <property type="evidence" value="ECO:0007669"/>
    <property type="project" value="TreeGrafter"/>
</dbReference>
<dbReference type="InterPro" id="IPR036249">
    <property type="entry name" value="Thioredoxin-like_sf"/>
</dbReference>
<dbReference type="RefSeq" id="WP_177166811.1">
    <property type="nucleotide sequence ID" value="NZ_FNYH01000005.1"/>
</dbReference>
<proteinExistence type="inferred from homology"/>
<comment type="similarity">
    <text evidence="1">Belongs to the GST superfamily. NadH family.</text>
</comment>
<dbReference type="GO" id="GO:0018845">
    <property type="term" value="F:2-hydroxychromene-2-carboxylate isomerase activity"/>
    <property type="evidence" value="ECO:0007669"/>
    <property type="project" value="UniProtKB-UniRule"/>
</dbReference>
<gene>
    <name evidence="4" type="ORF">SAMN05421831_10554</name>
</gene>
<dbReference type="PIRSF" id="PIRSF006386">
    <property type="entry name" value="HCCAis_GSTk"/>
    <property type="match status" value="1"/>
</dbReference>
<evidence type="ECO:0000313" key="5">
    <source>
        <dbReference type="Proteomes" id="UP000242999"/>
    </source>
</evidence>
<dbReference type="SUPFAM" id="SSF52833">
    <property type="entry name" value="Thioredoxin-like"/>
    <property type="match status" value="1"/>
</dbReference>
<feature type="domain" description="DSBA-like thioredoxin" evidence="3">
    <location>
        <begin position="5"/>
        <end position="188"/>
    </location>
</feature>
<dbReference type="AlphaFoldDB" id="A0A1H6S8J9"/>
<feature type="active site" description="Nucleophile" evidence="2">
    <location>
        <position position="13"/>
    </location>
</feature>
<accession>A0A1H6S8J9</accession>
<dbReference type="Pfam" id="PF01323">
    <property type="entry name" value="DSBA"/>
    <property type="match status" value="1"/>
</dbReference>
<dbReference type="PANTHER" id="PTHR42943">
    <property type="entry name" value="GLUTATHIONE S-TRANSFERASE KAPPA"/>
    <property type="match status" value="1"/>
</dbReference>
<evidence type="ECO:0000313" key="4">
    <source>
        <dbReference type="EMBL" id="SEI60045.1"/>
    </source>
</evidence>
<reference evidence="5" key="1">
    <citation type="submission" date="2016-10" db="EMBL/GenBank/DDBJ databases">
        <authorList>
            <person name="Varghese N."/>
            <person name="Submissions S."/>
        </authorList>
    </citation>
    <scope>NUCLEOTIDE SEQUENCE [LARGE SCALE GENOMIC DNA]</scope>
    <source>
        <strain evidence="5">DSM 7165</strain>
    </source>
</reference>
<dbReference type="GO" id="GO:1901170">
    <property type="term" value="P:naphthalene catabolic process"/>
    <property type="evidence" value="ECO:0007669"/>
    <property type="project" value="InterPro"/>
</dbReference>
<dbReference type="GO" id="GO:0006749">
    <property type="term" value="P:glutathione metabolic process"/>
    <property type="evidence" value="ECO:0007669"/>
    <property type="project" value="TreeGrafter"/>
</dbReference>
<dbReference type="InterPro" id="IPR044087">
    <property type="entry name" value="NahD-like"/>
</dbReference>
<dbReference type="GO" id="GO:0004602">
    <property type="term" value="F:glutathione peroxidase activity"/>
    <property type="evidence" value="ECO:0007669"/>
    <property type="project" value="TreeGrafter"/>
</dbReference>
<dbReference type="CDD" id="cd03022">
    <property type="entry name" value="DsbA_HCCA_Iso"/>
    <property type="match status" value="1"/>
</dbReference>
<dbReference type="Proteomes" id="UP000242999">
    <property type="component" value="Unassembled WGS sequence"/>
</dbReference>
<dbReference type="PANTHER" id="PTHR42943:SF2">
    <property type="entry name" value="GLUTATHIONE S-TRANSFERASE KAPPA 1"/>
    <property type="match status" value="1"/>
</dbReference>
<keyword evidence="5" id="KW-1185">Reference proteome</keyword>
<evidence type="ECO:0000259" key="3">
    <source>
        <dbReference type="Pfam" id="PF01323"/>
    </source>
</evidence>
<dbReference type="InterPro" id="IPR051924">
    <property type="entry name" value="GST_Kappa/NadH"/>
</dbReference>
<dbReference type="STRING" id="64971.SAMN05421831_10554"/>
<dbReference type="EMBL" id="FNYH01000005">
    <property type="protein sequence ID" value="SEI60045.1"/>
    <property type="molecule type" value="Genomic_DNA"/>
</dbReference>
<dbReference type="InterPro" id="IPR001853">
    <property type="entry name" value="DSBA-like_thioredoxin_dom"/>
</dbReference>
<dbReference type="Gene3D" id="3.40.30.10">
    <property type="entry name" value="Glutaredoxin"/>
    <property type="match status" value="1"/>
</dbReference>
<sequence>MAPRVEFYYDIVSPYSYLAATQVETLAQEVACEFVWRPILLGGLFKLIEASPPVTQEAKRRYIFEQDLPRMAHEFQVPLVLPNRFPINTIQALRAIVSFPEALWAEKSLALFEAYWGEGLDITQVEVLNEVLGTDIRAAIAQEAIKARVSQFTQEAADKGVFGAPSFLCDDGQLFFGCDRLAQLKHYLTAQPT</sequence>
<keyword evidence="1 4" id="KW-0413">Isomerase</keyword>
<organism evidence="4 5">
    <name type="scientific">Allopseudospirillum japonicum</name>
    <dbReference type="NCBI Taxonomy" id="64971"/>
    <lineage>
        <taxon>Bacteria</taxon>
        <taxon>Pseudomonadati</taxon>
        <taxon>Pseudomonadota</taxon>
        <taxon>Gammaproteobacteria</taxon>
        <taxon>Oceanospirillales</taxon>
        <taxon>Oceanospirillaceae</taxon>
        <taxon>Allopseudospirillum</taxon>
    </lineage>
</organism>